<dbReference type="EMBL" id="AODD01000011">
    <property type="protein sequence ID" value="EUJ23385.1"/>
    <property type="molecule type" value="Genomic_DNA"/>
</dbReference>
<dbReference type="Proteomes" id="UP000019253">
    <property type="component" value="Unassembled WGS sequence"/>
</dbReference>
<organism evidence="1 2">
    <name type="scientific">Listeria grandensis FSL F6-0971</name>
    <dbReference type="NCBI Taxonomy" id="1265819"/>
    <lineage>
        <taxon>Bacteria</taxon>
        <taxon>Bacillati</taxon>
        <taxon>Bacillota</taxon>
        <taxon>Bacilli</taxon>
        <taxon>Bacillales</taxon>
        <taxon>Listeriaceae</taxon>
        <taxon>Listeria</taxon>
    </lineage>
</organism>
<protein>
    <recommendedName>
        <fullName evidence="3">DUF2247 family protein</fullName>
    </recommendedName>
</protein>
<gene>
    <name evidence="1" type="ORF">PGRAN_08489</name>
</gene>
<dbReference type="AlphaFoldDB" id="W7BEY3"/>
<comment type="caution">
    <text evidence="1">The sequence shown here is derived from an EMBL/GenBank/DDBJ whole genome shotgun (WGS) entry which is preliminary data.</text>
</comment>
<name>W7BEY3_9LIST</name>
<sequence>MNSFDIKIQYDFAVKLVVLDWSFIHFGIKNGFFDESVAIEYAISEVEDGKVTFDKVLEISFLLKGESVFPFIEELASSECVHEDELKEKLLFIIMQWLFDTRQEFEDPLGMVEEIYADFDYPEKIATIVRYMPGSEGETGFGEDNLELRWIEYLAEACVEYGREK</sequence>
<evidence type="ECO:0008006" key="3">
    <source>
        <dbReference type="Google" id="ProtNLM"/>
    </source>
</evidence>
<reference evidence="1 2" key="1">
    <citation type="journal article" date="2014" name="Int. J. Syst. Evol. Microbiol.">
        <title>Listeria floridensis sp. nov., Listeria aquatica sp. nov., Listeria cornellensis sp. nov., Listeria riparia sp. nov. and Listeria grandensis sp. nov., from agricultural and natural environments.</title>
        <authorList>
            <person name="den Bakker H.C."/>
            <person name="Warchocki S."/>
            <person name="Wright E.M."/>
            <person name="Allred A.F."/>
            <person name="Ahlstrom C."/>
            <person name="Manuel C.S."/>
            <person name="Stasiewicz M.J."/>
            <person name="Burrell A."/>
            <person name="Roof S."/>
            <person name="Strawn L."/>
            <person name="Fortes E.D."/>
            <person name="Nightingale K.K."/>
            <person name="Kephart D."/>
            <person name="Wiedmann M."/>
        </authorList>
    </citation>
    <scope>NUCLEOTIDE SEQUENCE [LARGE SCALE GENOMIC DNA]</scope>
    <source>
        <strain evidence="2">FSL F6-971</strain>
    </source>
</reference>
<proteinExistence type="predicted"/>
<dbReference type="PATRIC" id="fig|1265819.5.peg.1690"/>
<evidence type="ECO:0000313" key="2">
    <source>
        <dbReference type="Proteomes" id="UP000019253"/>
    </source>
</evidence>
<evidence type="ECO:0000313" key="1">
    <source>
        <dbReference type="EMBL" id="EUJ23385.1"/>
    </source>
</evidence>
<dbReference type="InterPro" id="IPR016630">
    <property type="entry name" value="UCP015278"/>
</dbReference>
<dbReference type="Pfam" id="PF10004">
    <property type="entry name" value="DUF2247"/>
    <property type="match status" value="1"/>
</dbReference>
<keyword evidence="2" id="KW-1185">Reference proteome</keyword>
<accession>W7BEY3</accession>